<accession>A0ABP7AHQ8</accession>
<organism evidence="3 4">
    <name type="scientific">Microlunatus ginsengisoli</name>
    <dbReference type="NCBI Taxonomy" id="363863"/>
    <lineage>
        <taxon>Bacteria</taxon>
        <taxon>Bacillati</taxon>
        <taxon>Actinomycetota</taxon>
        <taxon>Actinomycetes</taxon>
        <taxon>Propionibacteriales</taxon>
        <taxon>Propionibacteriaceae</taxon>
        <taxon>Microlunatus</taxon>
    </lineage>
</organism>
<evidence type="ECO:0008006" key="5">
    <source>
        <dbReference type="Google" id="ProtNLM"/>
    </source>
</evidence>
<feature type="transmembrane region" description="Helical" evidence="2">
    <location>
        <begin position="746"/>
        <end position="768"/>
    </location>
</feature>
<dbReference type="EMBL" id="BAABAB010000029">
    <property type="protein sequence ID" value="GAA3632429.1"/>
    <property type="molecule type" value="Genomic_DNA"/>
</dbReference>
<evidence type="ECO:0000256" key="1">
    <source>
        <dbReference type="SAM" id="MobiDB-lite"/>
    </source>
</evidence>
<name>A0ABP7AHQ8_9ACTN</name>
<feature type="region of interest" description="Disordered" evidence="1">
    <location>
        <begin position="37"/>
        <end position="74"/>
    </location>
</feature>
<dbReference type="RefSeq" id="WP_344807649.1">
    <property type="nucleotide sequence ID" value="NZ_BAABAB010000029.1"/>
</dbReference>
<evidence type="ECO:0000313" key="4">
    <source>
        <dbReference type="Proteomes" id="UP001501490"/>
    </source>
</evidence>
<comment type="caution">
    <text evidence="3">The sequence shown here is derived from an EMBL/GenBank/DDBJ whole genome shotgun (WGS) entry which is preliminary data.</text>
</comment>
<evidence type="ECO:0000256" key="2">
    <source>
        <dbReference type="SAM" id="Phobius"/>
    </source>
</evidence>
<protein>
    <recommendedName>
        <fullName evidence="5">Zinc ribbon domain-containing protein</fullName>
    </recommendedName>
</protein>
<dbReference type="Proteomes" id="UP001501490">
    <property type="component" value="Unassembled WGS sequence"/>
</dbReference>
<feature type="transmembrane region" description="Helical" evidence="2">
    <location>
        <begin position="692"/>
        <end position="711"/>
    </location>
</feature>
<reference evidence="4" key="1">
    <citation type="journal article" date="2019" name="Int. J. Syst. Evol. Microbiol.">
        <title>The Global Catalogue of Microorganisms (GCM) 10K type strain sequencing project: providing services to taxonomists for standard genome sequencing and annotation.</title>
        <authorList>
            <consortium name="The Broad Institute Genomics Platform"/>
            <consortium name="The Broad Institute Genome Sequencing Center for Infectious Disease"/>
            <person name="Wu L."/>
            <person name="Ma J."/>
        </authorList>
    </citation>
    <scope>NUCLEOTIDE SEQUENCE [LARGE SCALE GENOMIC DNA]</scope>
    <source>
        <strain evidence="4">JCM 16929</strain>
    </source>
</reference>
<keyword evidence="2" id="KW-0472">Membrane</keyword>
<keyword evidence="2" id="KW-1133">Transmembrane helix</keyword>
<keyword evidence="2" id="KW-0812">Transmembrane</keyword>
<gene>
    <name evidence="3" type="ORF">GCM10022236_38710</name>
</gene>
<sequence length="770" mass="82367">MDSRVCSVCGERNPPGTEFCVQCQNYLGWDKSILAAPEDVRRRPEDQQSAAETRQIPRVTEQGPAPATDEDPDDLVADDRFRVAVDNPNVTVAPTGEVAELELRVRNISIRVDGYLAELAPGGGPDWLTVKSSAVELLPGTDEVIRARFQVVATTLTPAQQLTVRLRVRAMNEPLAVVELPVSVTVSVVDAPLQLRAEPRLLRVQDRADAAFTLTVDNSMSNRAISAQLAGTDPELAVRFGFDPPVVQVGPASVATVRVSVGADRPAPGQEASRLLTVSVREGTRTAETAVTFVQISSVQVEDPPVGITLEPAVIKVRDNPVGTTRLTLDNRNGREWAHVQLSASDPEQVVYVGFDTPQVHVPPGQTAQAQVRLQAALPELGTEASRTVTITATDPKRRTSTAVATFVQTASASPMTTLGLSLEPEITKVRDADGASTQLVIDNRKGRFRVRLRLSGADPERAVGFAFAPDVVDVEAGMVRRIEVRMAAWRPPPGQEWSRQITISATDGQASVQATGSLVQSSSRSAMETLTMRLDPSVLRLDRRRGAFSALVDNRNGVQPIRVTLSGDDPENCIRFSFAPAVLDVPPGGVGRSTVTVDAPGVGSGREVNRNFVIMASDGRADIQSNGTLVQQGGDWRPVARVLFTLFGGLLMFFGAFLEWTTEGRTGFGLSARFMTERFGFGLLLERRFDAFTSAGAAVALLAIVMVFGLTGRSGRLTRLAALAAAAVVVGVFVASAFSQQGMLIPSWGAIVVVAGCVLGYIGGLLVKR</sequence>
<keyword evidence="4" id="KW-1185">Reference proteome</keyword>
<evidence type="ECO:0000313" key="3">
    <source>
        <dbReference type="EMBL" id="GAA3632429.1"/>
    </source>
</evidence>
<feature type="transmembrane region" description="Helical" evidence="2">
    <location>
        <begin position="718"/>
        <end position="740"/>
    </location>
</feature>
<proteinExistence type="predicted"/>